<evidence type="ECO:0000256" key="7">
    <source>
        <dbReference type="SAM" id="MobiDB-lite"/>
    </source>
</evidence>
<gene>
    <name evidence="9" type="ORF">BON22_0004</name>
</gene>
<keyword evidence="4" id="KW-0963">Cytoplasm</keyword>
<dbReference type="GO" id="GO:0016853">
    <property type="term" value="F:isomerase activity"/>
    <property type="evidence" value="ECO:0007669"/>
    <property type="project" value="UniProtKB-KW"/>
</dbReference>
<comment type="subcellular location">
    <subcellularLocation>
        <location evidence="2">Cytoplasm</location>
        <location evidence="2">P-body</location>
    </subcellularLocation>
    <subcellularLocation>
        <location evidence="1">Nucleus</location>
    </subcellularLocation>
</comment>
<dbReference type="VEuPathDB" id="FungiDB:BON22_0004"/>
<keyword evidence="9" id="KW-0413">Isomerase</keyword>
<dbReference type="Pfam" id="PF09770">
    <property type="entry name" value="PAT1"/>
    <property type="match status" value="2"/>
</dbReference>
<accession>A0A1V2LBX2</accession>
<dbReference type="GO" id="GO:0003723">
    <property type="term" value="F:RNA binding"/>
    <property type="evidence" value="ECO:0007669"/>
    <property type="project" value="UniProtKB-KW"/>
</dbReference>
<evidence type="ECO:0000256" key="3">
    <source>
        <dbReference type="ARBA" id="ARBA00009138"/>
    </source>
</evidence>
<dbReference type="PANTHER" id="PTHR21551:SF0">
    <property type="entry name" value="PROTEIN ASSOCIATED WITH TOPO II RELATED-1, ISOFORM A"/>
    <property type="match status" value="1"/>
</dbReference>
<dbReference type="GO" id="GO:0033962">
    <property type="term" value="P:P-body assembly"/>
    <property type="evidence" value="ECO:0007669"/>
    <property type="project" value="TreeGrafter"/>
</dbReference>
<feature type="region of interest" description="Disordered" evidence="7">
    <location>
        <begin position="109"/>
        <end position="131"/>
    </location>
</feature>
<dbReference type="OMA" id="VIGLHAN"/>
<dbReference type="InterPro" id="IPR019167">
    <property type="entry name" value="PAT1_dom"/>
</dbReference>
<dbReference type="PANTHER" id="PTHR21551">
    <property type="entry name" value="TOPOISOMERASE II-ASSOCIATED PROTEIN PAT1"/>
    <property type="match status" value="1"/>
</dbReference>
<comment type="caution">
    <text evidence="9">The sequence shown here is derived from an EMBL/GenBank/DDBJ whole genome shotgun (WGS) entry which is preliminary data.</text>
</comment>
<dbReference type="GO" id="GO:0000290">
    <property type="term" value="P:deadenylation-dependent decapping of nuclear-transcribed mRNA"/>
    <property type="evidence" value="ECO:0007669"/>
    <property type="project" value="InterPro"/>
</dbReference>
<protein>
    <submittedName>
        <fullName evidence="9">DNA topoisomerase 2-associated protein PAT1</fullName>
    </submittedName>
</protein>
<name>A0A1V2LBX2_CYBFA</name>
<evidence type="ECO:0000256" key="5">
    <source>
        <dbReference type="ARBA" id="ARBA00022884"/>
    </source>
</evidence>
<evidence type="ECO:0000313" key="10">
    <source>
        <dbReference type="Proteomes" id="UP000189513"/>
    </source>
</evidence>
<dbReference type="InterPro" id="IPR039900">
    <property type="entry name" value="Pat1-like"/>
</dbReference>
<evidence type="ECO:0000313" key="9">
    <source>
        <dbReference type="EMBL" id="ONH69369.1"/>
    </source>
</evidence>
<dbReference type="STRING" id="36022.A0A1V2LBX2"/>
<sequence length="604" mass="68157">MSRFKKNVHNFEDTYAGLSDEEEDALNDETFGSSVPLDQDFVFGTKSSSTPTQQPTINYADAARTKPQPVAIPQGGDELKPMAALWGEQGTPDESLQSSAPVSLDQIESQIPQSAPQQQQQQQQQIPGQIPGQMPFGQPQFFYPPGFMPPPGAYPPQFNMGQVPPGQFPGFPIDPRMIQQGQFPPPVQRIMQFCGVMNPRDKDFVTRIQLSHIVTDDPYNEDFYFQVYRLLKTGNSEVNNNSIAQAYLDFSGHRLGGRYQKAEVALQRMQQQVQKAVTVAKERPRTGQMAKEGALGKISFSNGKMPRKALEIIKPKLPEITKGGRKSILLQIEDIYQHVLNLESAARERKEVNSEELWDSLKLFDERDGQNPFIQVLSYEKGLKIFPRIFNLLDRQQKLTIITLIFANLSLIKIISKSSFKLHKNDEIPTEIQKTIELFQMVVMKPIAVITEIIGLLTILIEHNNVSFLTTSKLGTSLITILLTRAEIMKQEDKVSSEDSQHWAAAYDKLFSSLETKLPLVFPSTKSSYDDSYIWQFFATLALSGKINHQRIIVDEIRDEIFGSVARAKEIQDPAKKIQIITNLNFFLNVIGLHANGEEIVELK</sequence>
<proteinExistence type="inferred from homology"/>
<dbReference type="Proteomes" id="UP000189513">
    <property type="component" value="Unassembled WGS sequence"/>
</dbReference>
<keyword evidence="6" id="KW-0539">Nucleus</keyword>
<organism evidence="9 10">
    <name type="scientific">Cyberlindnera fabianii</name>
    <name type="common">Yeast</name>
    <name type="synonym">Hansenula fabianii</name>
    <dbReference type="NCBI Taxonomy" id="36022"/>
    <lineage>
        <taxon>Eukaryota</taxon>
        <taxon>Fungi</taxon>
        <taxon>Dikarya</taxon>
        <taxon>Ascomycota</taxon>
        <taxon>Saccharomycotina</taxon>
        <taxon>Saccharomycetes</taxon>
        <taxon>Phaffomycetales</taxon>
        <taxon>Phaffomycetaceae</taxon>
        <taxon>Cyberlindnera</taxon>
    </lineage>
</organism>
<dbReference type="AlphaFoldDB" id="A0A1V2LBX2"/>
<keyword evidence="5" id="KW-0694">RNA-binding</keyword>
<evidence type="ECO:0000256" key="1">
    <source>
        <dbReference type="ARBA" id="ARBA00004123"/>
    </source>
</evidence>
<dbReference type="GO" id="GO:0005634">
    <property type="term" value="C:nucleus"/>
    <property type="evidence" value="ECO:0007669"/>
    <property type="project" value="UniProtKB-SubCell"/>
</dbReference>
<comment type="similarity">
    <text evidence="3">Belongs to the PAT1 family.</text>
</comment>
<feature type="region of interest" description="Disordered" evidence="7">
    <location>
        <begin position="27"/>
        <end position="55"/>
    </location>
</feature>
<reference evidence="10" key="1">
    <citation type="journal article" date="2017" name="Genome Announc.">
        <title>Genome sequences of Cyberlindnera fabianii 65, Pichia kudriavzevii 129, and Saccharomyces cerevisiae 131 isolated from fermented masau fruits in Zimbabwe.</title>
        <authorList>
            <person name="van Rijswijck I.M.H."/>
            <person name="Derks M.F.L."/>
            <person name="Abee T."/>
            <person name="de Ridder D."/>
            <person name="Smid E.J."/>
        </authorList>
    </citation>
    <scope>NUCLEOTIDE SEQUENCE [LARGE SCALE GENOMIC DNA]</scope>
    <source>
        <strain evidence="10">65</strain>
    </source>
</reference>
<evidence type="ECO:0000256" key="2">
    <source>
        <dbReference type="ARBA" id="ARBA00004201"/>
    </source>
</evidence>
<feature type="domain" description="mRNA decay factor PAT1" evidence="8">
    <location>
        <begin position="350"/>
        <end position="595"/>
    </location>
</feature>
<dbReference type="EMBL" id="MPUK01000001">
    <property type="protein sequence ID" value="ONH69369.1"/>
    <property type="molecule type" value="Genomic_DNA"/>
</dbReference>
<dbReference type="GO" id="GO:0000932">
    <property type="term" value="C:P-body"/>
    <property type="evidence" value="ECO:0007669"/>
    <property type="project" value="UniProtKB-SubCell"/>
</dbReference>
<evidence type="ECO:0000256" key="6">
    <source>
        <dbReference type="ARBA" id="ARBA00023242"/>
    </source>
</evidence>
<keyword evidence="10" id="KW-1185">Reference proteome</keyword>
<evidence type="ECO:0000259" key="8">
    <source>
        <dbReference type="Pfam" id="PF09770"/>
    </source>
</evidence>
<feature type="domain" description="mRNA decay factor PAT1" evidence="8">
    <location>
        <begin position="194"/>
        <end position="349"/>
    </location>
</feature>
<evidence type="ECO:0000256" key="4">
    <source>
        <dbReference type="ARBA" id="ARBA00022490"/>
    </source>
</evidence>